<dbReference type="CDD" id="cd00038">
    <property type="entry name" value="CAP_ED"/>
    <property type="match status" value="1"/>
</dbReference>
<evidence type="ECO:0000313" key="3">
    <source>
        <dbReference type="Proteomes" id="UP000006180"/>
    </source>
</evidence>
<dbReference type="InterPro" id="IPR018490">
    <property type="entry name" value="cNMP-bd_dom_sf"/>
</dbReference>
<dbReference type="InterPro" id="IPR050397">
    <property type="entry name" value="Env_Response_Regulators"/>
</dbReference>
<dbReference type="Pfam" id="PF00027">
    <property type="entry name" value="cNMP_binding"/>
    <property type="match status" value="1"/>
</dbReference>
<evidence type="ECO:0000259" key="1">
    <source>
        <dbReference type="PROSITE" id="PS50042"/>
    </source>
</evidence>
<proteinExistence type="predicted"/>
<dbReference type="HOGENOM" id="CLU_075053_4_2_5"/>
<evidence type="ECO:0000313" key="2">
    <source>
        <dbReference type="EMBL" id="AFL52193.1"/>
    </source>
</evidence>
<dbReference type="PANTHER" id="PTHR24567">
    <property type="entry name" value="CRP FAMILY TRANSCRIPTIONAL REGULATORY PROTEIN"/>
    <property type="match status" value="1"/>
</dbReference>
<reference evidence="2 3" key="1">
    <citation type="journal article" date="2012" name="J. Bacteriol.">
        <title>Complete genome sequence of the broad-host-range strain Sinorhizobium fredii USDA257.</title>
        <authorList>
            <person name="Schuldes J."/>
            <person name="Rodriguez Orbegoso M."/>
            <person name="Schmeisser C."/>
            <person name="Krishnan H.B."/>
            <person name="Daniel R."/>
            <person name="Streit W.R."/>
        </authorList>
    </citation>
    <scope>NUCLEOTIDE SEQUENCE [LARGE SCALE GENOMIC DNA]</scope>
    <source>
        <strain evidence="2 3">USDA 257</strain>
    </source>
</reference>
<dbReference type="eggNOG" id="COG0664">
    <property type="taxonomic scope" value="Bacteria"/>
</dbReference>
<dbReference type="Proteomes" id="UP000006180">
    <property type="component" value="Chromosome"/>
</dbReference>
<accession>I3X8I7</accession>
<name>I3X8I7_SINF2</name>
<dbReference type="KEGG" id="sfd:USDA257_c36410"/>
<dbReference type="SUPFAM" id="SSF51206">
    <property type="entry name" value="cAMP-binding domain-like"/>
    <property type="match status" value="1"/>
</dbReference>
<dbReference type="GO" id="GO:0005829">
    <property type="term" value="C:cytosol"/>
    <property type="evidence" value="ECO:0007669"/>
    <property type="project" value="TreeGrafter"/>
</dbReference>
<dbReference type="EMBL" id="CP003563">
    <property type="protein sequence ID" value="AFL52193.1"/>
    <property type="molecule type" value="Genomic_DNA"/>
</dbReference>
<dbReference type="Gene3D" id="2.60.120.10">
    <property type="entry name" value="Jelly Rolls"/>
    <property type="match status" value="1"/>
</dbReference>
<organism evidence="2 3">
    <name type="scientific">Sinorhizobium fredii (strain USDA 257)</name>
    <dbReference type="NCBI Taxonomy" id="1185652"/>
    <lineage>
        <taxon>Bacteria</taxon>
        <taxon>Pseudomonadati</taxon>
        <taxon>Pseudomonadota</taxon>
        <taxon>Alphaproteobacteria</taxon>
        <taxon>Hyphomicrobiales</taxon>
        <taxon>Rhizobiaceae</taxon>
        <taxon>Sinorhizobium/Ensifer group</taxon>
        <taxon>Sinorhizobium</taxon>
    </lineage>
</organism>
<dbReference type="STRING" id="1185652.USDA257_c36410"/>
<dbReference type="SMART" id="SM00100">
    <property type="entry name" value="cNMP"/>
    <property type="match status" value="1"/>
</dbReference>
<gene>
    <name evidence="2" type="ORF">USDA257_c36410</name>
</gene>
<dbReference type="AlphaFoldDB" id="I3X8I7"/>
<dbReference type="InterPro" id="IPR000595">
    <property type="entry name" value="cNMP-bd_dom"/>
</dbReference>
<dbReference type="InterPro" id="IPR014710">
    <property type="entry name" value="RmlC-like_jellyroll"/>
</dbReference>
<dbReference type="GO" id="GO:0003700">
    <property type="term" value="F:DNA-binding transcription factor activity"/>
    <property type="evidence" value="ECO:0007669"/>
    <property type="project" value="TreeGrafter"/>
</dbReference>
<feature type="domain" description="Cyclic nucleotide-binding" evidence="1">
    <location>
        <begin position="50"/>
        <end position="146"/>
    </location>
</feature>
<sequence length="242" mass="27364">MFALRSSGNWKQQNCERRDKLFHESPFTSSRPRACQTMIVLAMIAIMSDQILVHLQPKAVAKKSLEKNEHLFHRGDPVRALFLVMEGCVNLLRYHEDGSPAVLQRSASRSILAEASVFSDHYHCDAVAATQTDILVVPVGVIRDLLDNEPAFARAWARHLSHELQSARKRAEIVSLRTVGARLDAWLTWNDGQLPAKGEWRRLAEEIGVSPEALYRELSSRRHLILQEGRSMKPSSKRAITP</sequence>
<dbReference type="PANTHER" id="PTHR24567:SF74">
    <property type="entry name" value="HTH-TYPE TRANSCRIPTIONAL REGULATOR ARCR"/>
    <property type="match status" value="1"/>
</dbReference>
<dbReference type="PATRIC" id="fig|1185652.3.peg.3777"/>
<protein>
    <recommendedName>
        <fullName evidence="1">Cyclic nucleotide-binding domain-containing protein</fullName>
    </recommendedName>
</protein>
<dbReference type="PROSITE" id="PS50042">
    <property type="entry name" value="CNMP_BINDING_3"/>
    <property type="match status" value="1"/>
</dbReference>